<keyword evidence="2" id="KW-0217">Developmental protein</keyword>
<dbReference type="OrthoDB" id="6159439at2759"/>
<keyword evidence="5" id="KW-0805">Transcription regulation</keyword>
<gene>
    <name evidence="16" type="primary">20195988</name>
    <name evidence="15" type="ORF">HELRODRAFT_127315</name>
</gene>
<dbReference type="RefSeq" id="XP_009018541.1">
    <property type="nucleotide sequence ID" value="XM_009020293.1"/>
</dbReference>
<evidence type="ECO:0000256" key="4">
    <source>
        <dbReference type="ARBA" id="ARBA00022902"/>
    </source>
</evidence>
<dbReference type="GO" id="GO:0000981">
    <property type="term" value="F:DNA-binding transcription factor activity, RNA polymerase II-specific"/>
    <property type="evidence" value="ECO:0007669"/>
    <property type="project" value="InterPro"/>
</dbReference>
<evidence type="ECO:0000313" key="16">
    <source>
        <dbReference type="EnsemblMetazoa" id="HelroP127315"/>
    </source>
</evidence>
<dbReference type="PANTHER" id="PTHR46799:SF1">
    <property type="entry name" value="HOMEOBOX PROTEIN UNC-4 HOMOLOG"/>
    <property type="match status" value="1"/>
</dbReference>
<evidence type="ECO:0000256" key="9">
    <source>
        <dbReference type="ARBA" id="ARBA00023242"/>
    </source>
</evidence>
<evidence type="ECO:0000256" key="3">
    <source>
        <dbReference type="ARBA" id="ARBA00022782"/>
    </source>
</evidence>
<evidence type="ECO:0000256" key="1">
    <source>
        <dbReference type="ARBA" id="ARBA00004123"/>
    </source>
</evidence>
<dbReference type="Proteomes" id="UP000015101">
    <property type="component" value="Unassembled WGS sequence"/>
</dbReference>
<evidence type="ECO:0000259" key="14">
    <source>
        <dbReference type="PROSITE" id="PS50071"/>
    </source>
</evidence>
<dbReference type="Pfam" id="PF00046">
    <property type="entry name" value="Homeodomain"/>
    <property type="match status" value="1"/>
</dbReference>
<dbReference type="FunFam" id="1.10.10.60:FF:000057">
    <property type="entry name" value="Short stature homeobox 2"/>
    <property type="match status" value="1"/>
</dbReference>
<protein>
    <recommendedName>
        <fullName evidence="14">Homeobox domain-containing protein</fullName>
    </recommendedName>
</protein>
<dbReference type="CDD" id="cd00086">
    <property type="entry name" value="homeodomain"/>
    <property type="match status" value="1"/>
</dbReference>
<dbReference type="InterPro" id="IPR001356">
    <property type="entry name" value="HD"/>
</dbReference>
<feature type="compositionally biased region" description="Basic and acidic residues" evidence="13">
    <location>
        <begin position="84"/>
        <end position="104"/>
    </location>
</feature>
<evidence type="ECO:0000256" key="7">
    <source>
        <dbReference type="ARBA" id="ARBA00023155"/>
    </source>
</evidence>
<comment type="subcellular location">
    <subcellularLocation>
        <location evidence="1 11 12">Nucleus</location>
    </subcellularLocation>
</comment>
<keyword evidence="3" id="KW-0221">Differentiation</keyword>
<dbReference type="EnsemblMetazoa" id="HelroT127315">
    <property type="protein sequence ID" value="HelroP127315"/>
    <property type="gene ID" value="HelroG127315"/>
</dbReference>
<evidence type="ECO:0000256" key="11">
    <source>
        <dbReference type="PROSITE-ProRule" id="PRU00108"/>
    </source>
</evidence>
<dbReference type="STRING" id="6412.T1EHD8"/>
<dbReference type="PROSITE" id="PS00027">
    <property type="entry name" value="HOMEOBOX_1"/>
    <property type="match status" value="1"/>
</dbReference>
<dbReference type="GO" id="GO:0003677">
    <property type="term" value="F:DNA binding"/>
    <property type="evidence" value="ECO:0007669"/>
    <property type="project" value="UniProtKB-UniRule"/>
</dbReference>
<keyword evidence="4" id="KW-0524">Neurogenesis</keyword>
<dbReference type="HOGENOM" id="CLU_049543_5_1_1"/>
<dbReference type="KEGG" id="hro:HELRODRAFT_127315"/>
<reference evidence="17" key="1">
    <citation type="submission" date="2012-12" db="EMBL/GenBank/DDBJ databases">
        <authorList>
            <person name="Hellsten U."/>
            <person name="Grimwood J."/>
            <person name="Chapman J.A."/>
            <person name="Shapiro H."/>
            <person name="Aerts A."/>
            <person name="Otillar R.P."/>
            <person name="Terry A.Y."/>
            <person name="Boore J.L."/>
            <person name="Simakov O."/>
            <person name="Marletaz F."/>
            <person name="Cho S.-J."/>
            <person name="Edsinger-Gonzales E."/>
            <person name="Havlak P."/>
            <person name="Kuo D.-H."/>
            <person name="Larsson T."/>
            <person name="Lv J."/>
            <person name="Arendt D."/>
            <person name="Savage R."/>
            <person name="Osoegawa K."/>
            <person name="de Jong P."/>
            <person name="Lindberg D.R."/>
            <person name="Seaver E.C."/>
            <person name="Weisblat D.A."/>
            <person name="Putnam N.H."/>
            <person name="Grigoriev I.V."/>
            <person name="Rokhsar D.S."/>
        </authorList>
    </citation>
    <scope>NUCLEOTIDE SEQUENCE</scope>
</reference>
<dbReference type="GO" id="GO:0007399">
    <property type="term" value="P:nervous system development"/>
    <property type="evidence" value="ECO:0007669"/>
    <property type="project" value="UniProtKB-KW"/>
</dbReference>
<sequence>RTRTNFTSWQLQELEDSFIDSHYPDVFMRESLAVRLDLAESRIQVWFQNRRAKWRKRENTKKGPGRPAHNCHPQTCSGDPIPLEELKKKEQDKLEKKRRKQEER</sequence>
<dbReference type="GO" id="GO:0005634">
    <property type="term" value="C:nucleus"/>
    <property type="evidence" value="ECO:0007669"/>
    <property type="project" value="UniProtKB-SubCell"/>
</dbReference>
<dbReference type="EMBL" id="AMQM01004678">
    <property type="status" value="NOT_ANNOTATED_CDS"/>
    <property type="molecule type" value="Genomic_DNA"/>
</dbReference>
<dbReference type="PANTHER" id="PTHR46799">
    <property type="entry name" value="HOMEOBOX PROTEIN UNC-4 HOMOLOG"/>
    <property type="match status" value="1"/>
</dbReference>
<dbReference type="CTD" id="20195988"/>
<keyword evidence="6 11" id="KW-0238">DNA-binding</keyword>
<evidence type="ECO:0000313" key="17">
    <source>
        <dbReference type="Proteomes" id="UP000015101"/>
    </source>
</evidence>
<keyword evidence="7 11" id="KW-0371">Homeobox</keyword>
<evidence type="ECO:0000256" key="13">
    <source>
        <dbReference type="SAM" id="MobiDB-lite"/>
    </source>
</evidence>
<dbReference type="InParanoid" id="T1EHD8"/>
<keyword evidence="8" id="KW-0804">Transcription</keyword>
<evidence type="ECO:0000256" key="12">
    <source>
        <dbReference type="RuleBase" id="RU000682"/>
    </source>
</evidence>
<organism evidence="16 17">
    <name type="scientific">Helobdella robusta</name>
    <name type="common">Californian leech</name>
    <dbReference type="NCBI Taxonomy" id="6412"/>
    <lineage>
        <taxon>Eukaryota</taxon>
        <taxon>Metazoa</taxon>
        <taxon>Spiralia</taxon>
        <taxon>Lophotrochozoa</taxon>
        <taxon>Annelida</taxon>
        <taxon>Clitellata</taxon>
        <taxon>Hirudinea</taxon>
        <taxon>Rhynchobdellida</taxon>
        <taxon>Glossiphoniidae</taxon>
        <taxon>Helobdella</taxon>
    </lineage>
</organism>
<dbReference type="GO" id="GO:0030154">
    <property type="term" value="P:cell differentiation"/>
    <property type="evidence" value="ECO:0007669"/>
    <property type="project" value="UniProtKB-KW"/>
</dbReference>
<dbReference type="GeneID" id="20195988"/>
<accession>T1EHD8</accession>
<dbReference type="SUPFAM" id="SSF46689">
    <property type="entry name" value="Homeodomain-like"/>
    <property type="match status" value="1"/>
</dbReference>
<evidence type="ECO:0000256" key="2">
    <source>
        <dbReference type="ARBA" id="ARBA00022473"/>
    </source>
</evidence>
<dbReference type="InterPro" id="IPR017970">
    <property type="entry name" value="Homeobox_CS"/>
</dbReference>
<evidence type="ECO:0000313" key="15">
    <source>
        <dbReference type="EMBL" id="ESO03393.1"/>
    </source>
</evidence>
<dbReference type="OMA" id="MHITIEQ"/>
<dbReference type="EMBL" id="KB096633">
    <property type="protein sequence ID" value="ESO03393.1"/>
    <property type="molecule type" value="Genomic_DNA"/>
</dbReference>
<evidence type="ECO:0000256" key="6">
    <source>
        <dbReference type="ARBA" id="ARBA00023125"/>
    </source>
</evidence>
<feature type="region of interest" description="Disordered" evidence="13">
    <location>
        <begin position="55"/>
        <end position="104"/>
    </location>
</feature>
<dbReference type="eggNOG" id="KOG0490">
    <property type="taxonomic scope" value="Eukaryota"/>
</dbReference>
<name>T1EHD8_HELRO</name>
<comment type="similarity">
    <text evidence="10">Belongs to the paired homeobox family. Unc-4 subfamily.</text>
</comment>
<feature type="domain" description="Homeobox" evidence="14">
    <location>
        <begin position="1"/>
        <end position="57"/>
    </location>
</feature>
<keyword evidence="9 11" id="KW-0539">Nucleus</keyword>
<evidence type="ECO:0000256" key="5">
    <source>
        <dbReference type="ARBA" id="ARBA00023015"/>
    </source>
</evidence>
<evidence type="ECO:0000256" key="8">
    <source>
        <dbReference type="ARBA" id="ARBA00023163"/>
    </source>
</evidence>
<evidence type="ECO:0000256" key="10">
    <source>
        <dbReference type="ARBA" id="ARBA00038351"/>
    </source>
</evidence>
<dbReference type="SMART" id="SM00389">
    <property type="entry name" value="HOX"/>
    <property type="match status" value="1"/>
</dbReference>
<reference evidence="16" key="3">
    <citation type="submission" date="2015-06" db="UniProtKB">
        <authorList>
            <consortium name="EnsemblMetazoa"/>
        </authorList>
    </citation>
    <scope>IDENTIFICATION</scope>
</reference>
<keyword evidence="17" id="KW-1185">Reference proteome</keyword>
<dbReference type="Gene3D" id="1.10.10.60">
    <property type="entry name" value="Homeodomain-like"/>
    <property type="match status" value="1"/>
</dbReference>
<dbReference type="PROSITE" id="PS50071">
    <property type="entry name" value="HOMEOBOX_2"/>
    <property type="match status" value="1"/>
</dbReference>
<dbReference type="InterPro" id="IPR009057">
    <property type="entry name" value="Homeodomain-like_sf"/>
</dbReference>
<dbReference type="AlphaFoldDB" id="T1EHD8"/>
<proteinExistence type="inferred from homology"/>
<feature type="DNA-binding region" description="Homeobox" evidence="11">
    <location>
        <begin position="3"/>
        <end position="58"/>
    </location>
</feature>
<reference evidence="15 17" key="2">
    <citation type="journal article" date="2013" name="Nature">
        <title>Insights into bilaterian evolution from three spiralian genomes.</title>
        <authorList>
            <person name="Simakov O."/>
            <person name="Marletaz F."/>
            <person name="Cho S.J."/>
            <person name="Edsinger-Gonzales E."/>
            <person name="Havlak P."/>
            <person name="Hellsten U."/>
            <person name="Kuo D.H."/>
            <person name="Larsson T."/>
            <person name="Lv J."/>
            <person name="Arendt D."/>
            <person name="Savage R."/>
            <person name="Osoegawa K."/>
            <person name="de Jong P."/>
            <person name="Grimwood J."/>
            <person name="Chapman J.A."/>
            <person name="Shapiro H."/>
            <person name="Aerts A."/>
            <person name="Otillar R.P."/>
            <person name="Terry A.Y."/>
            <person name="Boore J.L."/>
            <person name="Grigoriev I.V."/>
            <person name="Lindberg D.R."/>
            <person name="Seaver E.C."/>
            <person name="Weisblat D.A."/>
            <person name="Putnam N.H."/>
            <person name="Rokhsar D.S."/>
        </authorList>
    </citation>
    <scope>NUCLEOTIDE SEQUENCE</scope>
</reference>